<sequence>MLPPLLLLLLPRAGAPSPVRWYLMCSHMCVCVCVYVCTLCARSSLSKVRGISTRENCCTFHHHHHPTSHLSPFAPKMKGK</sequence>
<evidence type="ECO:0000256" key="1">
    <source>
        <dbReference type="SAM" id="SignalP"/>
    </source>
</evidence>
<dbReference type="AlphaFoldDB" id="A0A2M4DNY1"/>
<accession>A0A2M4DNY1</accession>
<name>A0A2M4DNY1_ANODA</name>
<dbReference type="EMBL" id="GGFL01015047">
    <property type="protein sequence ID" value="MBW79225.1"/>
    <property type="molecule type" value="Transcribed_RNA"/>
</dbReference>
<protein>
    <submittedName>
        <fullName evidence="2">Putative secreted protein</fullName>
    </submittedName>
</protein>
<feature type="chain" id="PRO_5014973478" evidence="1">
    <location>
        <begin position="17"/>
        <end position="80"/>
    </location>
</feature>
<evidence type="ECO:0000313" key="2">
    <source>
        <dbReference type="EMBL" id="MBW79225.1"/>
    </source>
</evidence>
<keyword evidence="1" id="KW-0732">Signal</keyword>
<reference evidence="2" key="1">
    <citation type="submission" date="2018-01" db="EMBL/GenBank/DDBJ databases">
        <title>An insight into the sialome of Amazonian anophelines.</title>
        <authorList>
            <person name="Ribeiro J.M."/>
            <person name="Scarpassa V."/>
            <person name="Calvo E."/>
        </authorList>
    </citation>
    <scope>NUCLEOTIDE SEQUENCE</scope>
</reference>
<feature type="signal peptide" evidence="1">
    <location>
        <begin position="1"/>
        <end position="16"/>
    </location>
</feature>
<proteinExistence type="predicted"/>
<organism evidence="2">
    <name type="scientific">Anopheles darlingi</name>
    <name type="common">Mosquito</name>
    <dbReference type="NCBI Taxonomy" id="43151"/>
    <lineage>
        <taxon>Eukaryota</taxon>
        <taxon>Metazoa</taxon>
        <taxon>Ecdysozoa</taxon>
        <taxon>Arthropoda</taxon>
        <taxon>Hexapoda</taxon>
        <taxon>Insecta</taxon>
        <taxon>Pterygota</taxon>
        <taxon>Neoptera</taxon>
        <taxon>Endopterygota</taxon>
        <taxon>Diptera</taxon>
        <taxon>Nematocera</taxon>
        <taxon>Culicoidea</taxon>
        <taxon>Culicidae</taxon>
        <taxon>Anophelinae</taxon>
        <taxon>Anopheles</taxon>
    </lineage>
</organism>